<dbReference type="Gene3D" id="3.30.470.160">
    <property type="entry name" value="Inositol polyphosphate kinase"/>
    <property type="match status" value="1"/>
</dbReference>
<dbReference type="GO" id="GO:0005634">
    <property type="term" value="C:nucleus"/>
    <property type="evidence" value="ECO:0007669"/>
    <property type="project" value="TreeGrafter"/>
</dbReference>
<comment type="catalytic activity">
    <reaction evidence="7">
        <text>1D-myo-inositol 1,3,4,6-tetrakisphosphate + ATP = 1D-myo-inositol 1,3,4,5,6-pentakisphosphate + ADP + H(+)</text>
        <dbReference type="Rhea" id="RHEA:12717"/>
        <dbReference type="ChEBI" id="CHEBI:15378"/>
        <dbReference type="ChEBI" id="CHEBI:30616"/>
        <dbReference type="ChEBI" id="CHEBI:57660"/>
        <dbReference type="ChEBI" id="CHEBI:57733"/>
        <dbReference type="ChEBI" id="CHEBI:456216"/>
        <dbReference type="EC" id="2.7.1.140"/>
    </reaction>
</comment>
<dbReference type="GO" id="GO:0005737">
    <property type="term" value="C:cytoplasm"/>
    <property type="evidence" value="ECO:0007669"/>
    <property type="project" value="TreeGrafter"/>
</dbReference>
<keyword evidence="9" id="KW-0812">Transmembrane</keyword>
<keyword evidence="5" id="KW-0067">ATP-binding</keyword>
<keyword evidence="4 8" id="KW-0418">Kinase</keyword>
<dbReference type="GeneID" id="20089065"/>
<dbReference type="eggNOG" id="KOG1620">
    <property type="taxonomic scope" value="Eukaryota"/>
</dbReference>
<dbReference type="GO" id="GO:0032958">
    <property type="term" value="P:inositol phosphate biosynthetic process"/>
    <property type="evidence" value="ECO:0007669"/>
    <property type="project" value="InterPro"/>
</dbReference>
<evidence type="ECO:0000256" key="1">
    <source>
        <dbReference type="ARBA" id="ARBA00007374"/>
    </source>
</evidence>
<reference evidence="10" key="1">
    <citation type="submission" date="2013-12" db="EMBL/GenBank/DDBJ databases">
        <title>The Genome Sequence of Aphanomyces invadans NJM9701.</title>
        <authorList>
            <consortium name="The Broad Institute Genomics Platform"/>
            <person name="Russ C."/>
            <person name="Tyler B."/>
            <person name="van West P."/>
            <person name="Dieguez-Uribeondo J."/>
            <person name="Young S.K."/>
            <person name="Zeng Q."/>
            <person name="Gargeya S."/>
            <person name="Fitzgerald M."/>
            <person name="Abouelleil A."/>
            <person name="Alvarado L."/>
            <person name="Chapman S.B."/>
            <person name="Gainer-Dewar J."/>
            <person name="Goldberg J."/>
            <person name="Griggs A."/>
            <person name="Gujja S."/>
            <person name="Hansen M."/>
            <person name="Howarth C."/>
            <person name="Imamovic A."/>
            <person name="Ireland A."/>
            <person name="Larimer J."/>
            <person name="McCowan C."/>
            <person name="Murphy C."/>
            <person name="Pearson M."/>
            <person name="Poon T.W."/>
            <person name="Priest M."/>
            <person name="Roberts A."/>
            <person name="Saif S."/>
            <person name="Shea T."/>
            <person name="Sykes S."/>
            <person name="Wortman J."/>
            <person name="Nusbaum C."/>
            <person name="Birren B."/>
        </authorList>
    </citation>
    <scope>NUCLEOTIDE SEQUENCE [LARGE SCALE GENOMIC DNA]</scope>
    <source>
        <strain evidence="10">NJM9701</strain>
    </source>
</reference>
<protein>
    <recommendedName>
        <fullName evidence="8">Kinase</fullName>
        <ecNumber evidence="8">2.7.-.-</ecNumber>
    </recommendedName>
</protein>
<evidence type="ECO:0000256" key="2">
    <source>
        <dbReference type="ARBA" id="ARBA00022679"/>
    </source>
</evidence>
<sequence length="313" mass="35707">MTRHSAAAIVVVAIATTGGGILLYRAWKRQHHTRTHVLEDMPHQVGGHSCDKTSLKVYQGRVLKPFQTKNRGETELAFYERIASRSLPYFPVFYGVVELPSSQELRRYLQLEDLLSGMTQPCIMDVKIGTHSYDPTATPAKIDLEAAKCPLQAIMGFRLQGIKVYWDTTGQFHDYDKHYFRALTTEDAIEDSFARYFENGHHEARSKHLQIAARADRVVQFLRKIKRIRAWIATQTEFQFIASSLLFVYDASNAASVDVRFIDFAHVQFDQGKVDTGVLVGLDRILCIFRHLLDSIELPSSRREAMLVDDVQD</sequence>
<accession>A0A024TM35</accession>
<dbReference type="GO" id="GO:0005524">
    <property type="term" value="F:ATP binding"/>
    <property type="evidence" value="ECO:0007669"/>
    <property type="project" value="UniProtKB-KW"/>
</dbReference>
<evidence type="ECO:0000256" key="5">
    <source>
        <dbReference type="ARBA" id="ARBA00022840"/>
    </source>
</evidence>
<evidence type="ECO:0000256" key="8">
    <source>
        <dbReference type="RuleBase" id="RU363090"/>
    </source>
</evidence>
<evidence type="ECO:0000256" key="6">
    <source>
        <dbReference type="ARBA" id="ARBA00036164"/>
    </source>
</evidence>
<evidence type="ECO:0000256" key="4">
    <source>
        <dbReference type="ARBA" id="ARBA00022777"/>
    </source>
</evidence>
<keyword evidence="9" id="KW-1133">Transmembrane helix</keyword>
<keyword evidence="2 8" id="KW-0808">Transferase</keyword>
<dbReference type="SUPFAM" id="SSF56104">
    <property type="entry name" value="SAICAR synthase-like"/>
    <property type="match status" value="1"/>
</dbReference>
<comment type="similarity">
    <text evidence="1 8">Belongs to the inositol phosphokinase (IPK) family.</text>
</comment>
<name>A0A024TM35_9STRA</name>
<dbReference type="GO" id="GO:0047326">
    <property type="term" value="F:inositol-1,3,4,6-tetrakisphosphate 5-kinase activity"/>
    <property type="evidence" value="ECO:0007669"/>
    <property type="project" value="RHEA"/>
</dbReference>
<dbReference type="PANTHER" id="PTHR12400">
    <property type="entry name" value="INOSITOL POLYPHOSPHATE KINASE"/>
    <property type="match status" value="1"/>
</dbReference>
<keyword evidence="9" id="KW-0472">Membrane</keyword>
<dbReference type="AlphaFoldDB" id="A0A024TM35"/>
<evidence type="ECO:0000256" key="9">
    <source>
        <dbReference type="SAM" id="Phobius"/>
    </source>
</evidence>
<dbReference type="OrthoDB" id="72878at2759"/>
<evidence type="ECO:0000256" key="3">
    <source>
        <dbReference type="ARBA" id="ARBA00022741"/>
    </source>
</evidence>
<dbReference type="GO" id="GO:0008440">
    <property type="term" value="F:inositol-1,4,5-trisphosphate 3-kinase activity"/>
    <property type="evidence" value="ECO:0007669"/>
    <property type="project" value="TreeGrafter"/>
</dbReference>
<dbReference type="EC" id="2.7.-.-" evidence="8"/>
<dbReference type="PANTHER" id="PTHR12400:SF51">
    <property type="entry name" value="INOSITOL POLYPHOSPHATE MULTIKINASE"/>
    <property type="match status" value="1"/>
</dbReference>
<gene>
    <name evidence="10" type="ORF">H310_12015</name>
</gene>
<dbReference type="STRING" id="157072.A0A024TM35"/>
<evidence type="ECO:0000256" key="7">
    <source>
        <dbReference type="ARBA" id="ARBA00036525"/>
    </source>
</evidence>
<dbReference type="EMBL" id="KI913986">
    <property type="protein sequence ID" value="ETV94377.1"/>
    <property type="molecule type" value="Genomic_DNA"/>
</dbReference>
<dbReference type="InterPro" id="IPR005522">
    <property type="entry name" value="IPK"/>
</dbReference>
<proteinExistence type="inferred from homology"/>
<organism evidence="10">
    <name type="scientific">Aphanomyces invadans</name>
    <dbReference type="NCBI Taxonomy" id="157072"/>
    <lineage>
        <taxon>Eukaryota</taxon>
        <taxon>Sar</taxon>
        <taxon>Stramenopiles</taxon>
        <taxon>Oomycota</taxon>
        <taxon>Saprolegniomycetes</taxon>
        <taxon>Saprolegniales</taxon>
        <taxon>Verrucalvaceae</taxon>
        <taxon>Aphanomyces</taxon>
    </lineage>
</organism>
<comment type="catalytic activity">
    <reaction evidence="6">
        <text>1D-myo-inositol 1,4,5-trisphosphate + 2 ATP = 1D-myo-inositol 1,3,4,5,6-pentakisphosphate + 2 ADP + 2 H(+)</text>
        <dbReference type="Rhea" id="RHEA:32359"/>
        <dbReference type="ChEBI" id="CHEBI:15378"/>
        <dbReference type="ChEBI" id="CHEBI:30616"/>
        <dbReference type="ChEBI" id="CHEBI:57733"/>
        <dbReference type="ChEBI" id="CHEBI:203600"/>
        <dbReference type="ChEBI" id="CHEBI:456216"/>
        <dbReference type="EC" id="2.7.1.151"/>
    </reaction>
</comment>
<dbReference type="InterPro" id="IPR038286">
    <property type="entry name" value="IPK_sf"/>
</dbReference>
<feature type="transmembrane region" description="Helical" evidence="9">
    <location>
        <begin position="6"/>
        <end position="24"/>
    </location>
</feature>
<dbReference type="RefSeq" id="XP_008877139.1">
    <property type="nucleotide sequence ID" value="XM_008878917.1"/>
</dbReference>
<keyword evidence="3" id="KW-0547">Nucleotide-binding</keyword>
<evidence type="ECO:0000313" key="10">
    <source>
        <dbReference type="EMBL" id="ETV94377.1"/>
    </source>
</evidence>
<dbReference type="VEuPathDB" id="FungiDB:H310_12015"/>
<dbReference type="Pfam" id="PF03770">
    <property type="entry name" value="IPK"/>
    <property type="match status" value="1"/>
</dbReference>